<gene>
    <name evidence="1" type="ORF">Cabys_3617</name>
</gene>
<accession>A0A1J1CCD1</accession>
<dbReference type="EMBL" id="CP018099">
    <property type="protein sequence ID" value="APF20363.1"/>
    <property type="molecule type" value="Genomic_DNA"/>
</dbReference>
<reference evidence="1 2" key="1">
    <citation type="submission" date="2016-11" db="EMBL/GenBank/DDBJ databases">
        <title>Genomic analysis of Caldithrix abyssi and proposal of a novel bacterial phylum Caldithrichaeota.</title>
        <authorList>
            <person name="Kublanov I."/>
            <person name="Sigalova O."/>
            <person name="Gavrilov S."/>
            <person name="Lebedinsky A."/>
            <person name="Ivanova N."/>
            <person name="Daum C."/>
            <person name="Reddy T."/>
            <person name="Klenk H.P."/>
            <person name="Goker M."/>
            <person name="Reva O."/>
            <person name="Miroshnichenko M."/>
            <person name="Kyprides N."/>
            <person name="Woyke T."/>
            <person name="Gelfand M."/>
        </authorList>
    </citation>
    <scope>NUCLEOTIDE SEQUENCE [LARGE SCALE GENOMIC DNA]</scope>
    <source>
        <strain evidence="1 2">LF13</strain>
    </source>
</reference>
<evidence type="ECO:0000313" key="1">
    <source>
        <dbReference type="EMBL" id="APF20363.1"/>
    </source>
</evidence>
<dbReference type="AlphaFoldDB" id="A0A1J1CCD1"/>
<protein>
    <submittedName>
        <fullName evidence="1">Uncharacterized protein</fullName>
    </submittedName>
</protein>
<evidence type="ECO:0000313" key="2">
    <source>
        <dbReference type="Proteomes" id="UP000183868"/>
    </source>
</evidence>
<dbReference type="KEGG" id="caby:Cabys_3617"/>
<proteinExistence type="predicted"/>
<dbReference type="Proteomes" id="UP000183868">
    <property type="component" value="Chromosome"/>
</dbReference>
<name>A0A1J1CCD1_CALAY</name>
<organism evidence="1 2">
    <name type="scientific">Caldithrix abyssi DSM 13497</name>
    <dbReference type="NCBI Taxonomy" id="880073"/>
    <lineage>
        <taxon>Bacteria</taxon>
        <taxon>Pseudomonadati</taxon>
        <taxon>Calditrichota</taxon>
        <taxon>Calditrichia</taxon>
        <taxon>Calditrichales</taxon>
        <taxon>Calditrichaceae</taxon>
        <taxon>Caldithrix</taxon>
    </lineage>
</organism>
<sequence length="211" mass="23402">MNLSQSPNQGLFRFYKNGCFLELNCLLKTFARRWQVFTGVALTPSLPLSHNKSLGEVEDLPMRIFSAGVMGAGVGRFLINHSSVKPLYFFTDRRWQVFTGVALTPSLPLSHNKSLGEVEDLPMRIFSAGVMGAGVGQFLINHSSVKPLYFFTDRRWQVFTGVALTPSLPLSHNKSLGEVEDLPMRIFSAGVMCAGVGRFLINHSSVKLLNH</sequence>